<accession>A0AAW8TYA8</accession>
<feature type="transmembrane region" description="Helical" evidence="1">
    <location>
        <begin position="113"/>
        <end position="133"/>
    </location>
</feature>
<gene>
    <name evidence="2" type="ORF">P7H43_05315</name>
</gene>
<comment type="caution">
    <text evidence="2">The sequence shown here is derived from an EMBL/GenBank/DDBJ whole genome shotgun (WGS) entry which is preliminary data.</text>
</comment>
<feature type="transmembrane region" description="Helical" evidence="1">
    <location>
        <begin position="9"/>
        <end position="30"/>
    </location>
</feature>
<organism evidence="2 3">
    <name type="scientific">Enterococcus asini</name>
    <dbReference type="NCBI Taxonomy" id="57732"/>
    <lineage>
        <taxon>Bacteria</taxon>
        <taxon>Bacillati</taxon>
        <taxon>Bacillota</taxon>
        <taxon>Bacilli</taxon>
        <taxon>Lactobacillales</taxon>
        <taxon>Enterococcaceae</taxon>
        <taxon>Enterococcus</taxon>
    </lineage>
</organism>
<sequence length="151" mass="16497">MPRNKKEGMIFTVLMCGLMVLGMSLYNLAIHDALTASALFGGFPLGFIVAFILDVFVVGVVAKKIAFRLPVPKHKPIYMILTISSLMVLGMVSFMSAYGLIVEGQAGILFSSAYFKAWLTNFVVAFPYQLLIVGPFSRSILKKVQNAPVEA</sequence>
<evidence type="ECO:0000313" key="2">
    <source>
        <dbReference type="EMBL" id="MDT2809895.1"/>
    </source>
</evidence>
<dbReference type="EMBL" id="JARQBJ010000002">
    <property type="protein sequence ID" value="MDT2809895.1"/>
    <property type="molecule type" value="Genomic_DNA"/>
</dbReference>
<evidence type="ECO:0000256" key="1">
    <source>
        <dbReference type="SAM" id="Phobius"/>
    </source>
</evidence>
<keyword evidence="1" id="KW-0812">Transmembrane</keyword>
<reference evidence="2" key="1">
    <citation type="submission" date="2023-03" db="EMBL/GenBank/DDBJ databases">
        <authorList>
            <person name="Shen W."/>
            <person name="Cai J."/>
        </authorList>
    </citation>
    <scope>NUCLEOTIDE SEQUENCE</scope>
    <source>
        <strain evidence="2">B226-2</strain>
    </source>
</reference>
<name>A0AAW8TYA8_9ENTE</name>
<protein>
    <submittedName>
        <fullName evidence="2">DUF2798 domain-containing protein</fullName>
    </submittedName>
</protein>
<feature type="transmembrane region" description="Helical" evidence="1">
    <location>
        <begin position="42"/>
        <end position="65"/>
    </location>
</feature>
<feature type="transmembrane region" description="Helical" evidence="1">
    <location>
        <begin position="77"/>
        <end position="101"/>
    </location>
</feature>
<dbReference type="InterPro" id="IPR021529">
    <property type="entry name" value="DUF2798"/>
</dbReference>
<dbReference type="AlphaFoldDB" id="A0AAW8TYA8"/>
<dbReference type="Pfam" id="PF11391">
    <property type="entry name" value="DUF2798"/>
    <property type="match status" value="2"/>
</dbReference>
<keyword evidence="1" id="KW-1133">Transmembrane helix</keyword>
<evidence type="ECO:0000313" key="3">
    <source>
        <dbReference type="Proteomes" id="UP001256711"/>
    </source>
</evidence>
<proteinExistence type="predicted"/>
<keyword evidence="1" id="KW-0472">Membrane</keyword>
<dbReference type="RefSeq" id="WP_311835205.1">
    <property type="nucleotide sequence ID" value="NZ_JARQBJ010000002.1"/>
</dbReference>
<dbReference type="Proteomes" id="UP001256711">
    <property type="component" value="Unassembled WGS sequence"/>
</dbReference>